<evidence type="ECO:0000313" key="1">
    <source>
        <dbReference type="EMBL" id="KAJ7527980.1"/>
    </source>
</evidence>
<sequence>MAVAKEGMEIITAAEKIKDFKVSDSPDEALNTKIIDGPTSSIVSFKGHHKNLVVPSVQEAVFDADYRNATSDVLKHSFHNLQVTPRKASSTLSSISSSPSPSIYFYSMDCQSPEYYKPNLATSTIVSDKREEQDVSNPAAEMLFLRERCLYNFPAPSSSQPSHLAPPHLNLEDTDPSTPFAIMERGFLDITPGHCDDGPETSARQLFGQANVSVDNLSPASGNEFKKCKMDEDYHLKTPQKRYVPLLTPMAPKRERTESVRLQTGLSRARIRRRLDFDGM</sequence>
<organism evidence="1 2">
    <name type="scientific">Diphasiastrum complanatum</name>
    <name type="common">Issler's clubmoss</name>
    <name type="synonym">Lycopodium complanatum</name>
    <dbReference type="NCBI Taxonomy" id="34168"/>
    <lineage>
        <taxon>Eukaryota</taxon>
        <taxon>Viridiplantae</taxon>
        <taxon>Streptophyta</taxon>
        <taxon>Embryophyta</taxon>
        <taxon>Tracheophyta</taxon>
        <taxon>Lycopodiopsida</taxon>
        <taxon>Lycopodiales</taxon>
        <taxon>Lycopodiaceae</taxon>
        <taxon>Lycopodioideae</taxon>
        <taxon>Diphasiastrum</taxon>
    </lineage>
</organism>
<dbReference type="Proteomes" id="UP001162992">
    <property type="component" value="Chromosome 16"/>
</dbReference>
<reference evidence="2" key="1">
    <citation type="journal article" date="2024" name="Proc. Natl. Acad. Sci. U.S.A.">
        <title>Extraordinary preservation of gene collinearity over three hundred million years revealed in homosporous lycophytes.</title>
        <authorList>
            <person name="Li C."/>
            <person name="Wickell D."/>
            <person name="Kuo L.Y."/>
            <person name="Chen X."/>
            <person name="Nie B."/>
            <person name="Liao X."/>
            <person name="Peng D."/>
            <person name="Ji J."/>
            <person name="Jenkins J."/>
            <person name="Williams M."/>
            <person name="Shu S."/>
            <person name="Plott C."/>
            <person name="Barry K."/>
            <person name="Rajasekar S."/>
            <person name="Grimwood J."/>
            <person name="Han X."/>
            <person name="Sun S."/>
            <person name="Hou Z."/>
            <person name="He W."/>
            <person name="Dai G."/>
            <person name="Sun C."/>
            <person name="Schmutz J."/>
            <person name="Leebens-Mack J.H."/>
            <person name="Li F.W."/>
            <person name="Wang L."/>
        </authorList>
    </citation>
    <scope>NUCLEOTIDE SEQUENCE [LARGE SCALE GENOMIC DNA]</scope>
    <source>
        <strain evidence="2">cv. PW_Plant_1</strain>
    </source>
</reference>
<gene>
    <name evidence="1" type="ORF">O6H91_16G079400</name>
</gene>
<name>A0ACC2BE26_DIPCM</name>
<proteinExistence type="predicted"/>
<dbReference type="EMBL" id="CM055107">
    <property type="protein sequence ID" value="KAJ7527980.1"/>
    <property type="molecule type" value="Genomic_DNA"/>
</dbReference>
<evidence type="ECO:0000313" key="2">
    <source>
        <dbReference type="Proteomes" id="UP001162992"/>
    </source>
</evidence>
<protein>
    <submittedName>
        <fullName evidence="1">Uncharacterized protein</fullName>
    </submittedName>
</protein>
<accession>A0ACC2BE26</accession>
<comment type="caution">
    <text evidence="1">The sequence shown here is derived from an EMBL/GenBank/DDBJ whole genome shotgun (WGS) entry which is preliminary data.</text>
</comment>
<keyword evidence="2" id="KW-1185">Reference proteome</keyword>